<dbReference type="InterPro" id="IPR049452">
    <property type="entry name" value="Anoctamin_TM"/>
</dbReference>
<organism evidence="8 9">
    <name type="scientific">Ascobolus immersus RN42</name>
    <dbReference type="NCBI Taxonomy" id="1160509"/>
    <lineage>
        <taxon>Eukaryota</taxon>
        <taxon>Fungi</taxon>
        <taxon>Dikarya</taxon>
        <taxon>Ascomycota</taxon>
        <taxon>Pezizomycotina</taxon>
        <taxon>Pezizomycetes</taxon>
        <taxon>Pezizales</taxon>
        <taxon>Ascobolaceae</taxon>
        <taxon>Ascobolus</taxon>
    </lineage>
</organism>
<dbReference type="AlphaFoldDB" id="A0A3N4IMF3"/>
<feature type="transmembrane region" description="Helical" evidence="5">
    <location>
        <begin position="324"/>
        <end position="343"/>
    </location>
</feature>
<reference evidence="8 9" key="1">
    <citation type="journal article" date="2018" name="Nat. Ecol. Evol.">
        <title>Pezizomycetes genomes reveal the molecular basis of ectomycorrhizal truffle lifestyle.</title>
        <authorList>
            <person name="Murat C."/>
            <person name="Payen T."/>
            <person name="Noel B."/>
            <person name="Kuo A."/>
            <person name="Morin E."/>
            <person name="Chen J."/>
            <person name="Kohler A."/>
            <person name="Krizsan K."/>
            <person name="Balestrini R."/>
            <person name="Da Silva C."/>
            <person name="Montanini B."/>
            <person name="Hainaut M."/>
            <person name="Levati E."/>
            <person name="Barry K.W."/>
            <person name="Belfiori B."/>
            <person name="Cichocki N."/>
            <person name="Clum A."/>
            <person name="Dockter R.B."/>
            <person name="Fauchery L."/>
            <person name="Guy J."/>
            <person name="Iotti M."/>
            <person name="Le Tacon F."/>
            <person name="Lindquist E.A."/>
            <person name="Lipzen A."/>
            <person name="Malagnac F."/>
            <person name="Mello A."/>
            <person name="Molinier V."/>
            <person name="Miyauchi S."/>
            <person name="Poulain J."/>
            <person name="Riccioni C."/>
            <person name="Rubini A."/>
            <person name="Sitrit Y."/>
            <person name="Splivallo R."/>
            <person name="Traeger S."/>
            <person name="Wang M."/>
            <person name="Zifcakova L."/>
            <person name="Wipf D."/>
            <person name="Zambonelli A."/>
            <person name="Paolocci F."/>
            <person name="Nowrousian M."/>
            <person name="Ottonello S."/>
            <person name="Baldrian P."/>
            <person name="Spatafora J.W."/>
            <person name="Henrissat B."/>
            <person name="Nagy L.G."/>
            <person name="Aury J.M."/>
            <person name="Wincker P."/>
            <person name="Grigoriev I.V."/>
            <person name="Bonfante P."/>
            <person name="Martin F.M."/>
        </authorList>
    </citation>
    <scope>NUCLEOTIDE SEQUENCE [LARGE SCALE GENOMIC DNA]</scope>
    <source>
        <strain evidence="8 9">RN42</strain>
    </source>
</reference>
<dbReference type="STRING" id="1160509.A0A3N4IMF3"/>
<dbReference type="EMBL" id="ML119669">
    <property type="protein sequence ID" value="RPA82774.1"/>
    <property type="molecule type" value="Genomic_DNA"/>
</dbReference>
<feature type="transmembrane region" description="Helical" evidence="5">
    <location>
        <begin position="286"/>
        <end position="312"/>
    </location>
</feature>
<evidence type="ECO:0000256" key="3">
    <source>
        <dbReference type="ARBA" id="ARBA00022989"/>
    </source>
</evidence>
<feature type="transmembrane region" description="Helical" evidence="5">
    <location>
        <begin position="181"/>
        <end position="209"/>
    </location>
</feature>
<dbReference type="Pfam" id="PF20877">
    <property type="entry name" value="Anoctamin_N"/>
    <property type="match status" value="1"/>
</dbReference>
<evidence type="ECO:0000313" key="9">
    <source>
        <dbReference type="Proteomes" id="UP000275078"/>
    </source>
</evidence>
<name>A0A3N4IMF3_ASCIM</name>
<feature type="transmembrane region" description="Helical" evidence="5">
    <location>
        <begin position="215"/>
        <end position="231"/>
    </location>
</feature>
<feature type="domain" description="Anoctamin transmembrane" evidence="6">
    <location>
        <begin position="174"/>
        <end position="628"/>
    </location>
</feature>
<dbReference type="InterPro" id="IPR049456">
    <property type="entry name" value="Anoctamin_N_fung"/>
</dbReference>
<feature type="transmembrane region" description="Helical" evidence="5">
    <location>
        <begin position="432"/>
        <end position="453"/>
    </location>
</feature>
<dbReference type="PANTHER" id="PTHR12308">
    <property type="entry name" value="ANOCTAMIN"/>
    <property type="match status" value="1"/>
</dbReference>
<evidence type="ECO:0000256" key="2">
    <source>
        <dbReference type="ARBA" id="ARBA00022692"/>
    </source>
</evidence>
<accession>A0A3N4IMF3</accession>
<dbReference type="PANTHER" id="PTHR12308:SF73">
    <property type="entry name" value="ANOCTAMIN"/>
    <property type="match status" value="1"/>
</dbReference>
<evidence type="ECO:0000259" key="6">
    <source>
        <dbReference type="Pfam" id="PF04547"/>
    </source>
</evidence>
<keyword evidence="3 5" id="KW-1133">Transmembrane helix</keyword>
<evidence type="ECO:0000313" key="8">
    <source>
        <dbReference type="EMBL" id="RPA82774.1"/>
    </source>
</evidence>
<dbReference type="OrthoDB" id="296386at2759"/>
<proteinExistence type="predicted"/>
<dbReference type="Proteomes" id="UP000275078">
    <property type="component" value="Unassembled WGS sequence"/>
</dbReference>
<keyword evidence="2 5" id="KW-0812">Transmembrane</keyword>
<feature type="transmembrane region" description="Helical" evidence="5">
    <location>
        <begin position="370"/>
        <end position="390"/>
    </location>
</feature>
<comment type="subcellular location">
    <subcellularLocation>
        <location evidence="1">Membrane</location>
        <topology evidence="1">Multi-pass membrane protein</topology>
    </subcellularLocation>
</comment>
<gene>
    <name evidence="8" type="ORF">BJ508DRAFT_413939</name>
</gene>
<feature type="transmembrane region" description="Helical" evidence="5">
    <location>
        <begin position="509"/>
        <end position="528"/>
    </location>
</feature>
<evidence type="ECO:0000256" key="1">
    <source>
        <dbReference type="ARBA" id="ARBA00004141"/>
    </source>
</evidence>
<keyword evidence="9" id="KW-1185">Reference proteome</keyword>
<sequence length="703" mass="79404">METDPFSETPNENVDYVIQFKFAGPGIDKNVAEDQLSKLLRALDSVGLRTEIRDNDDTSLFVFVRVKSHRGFVAEVYRSRIKDWLHGIRPAAPEKETQKSLEKEPVTEAERLRLVYHLITLPVGQGGAGITPKIGEYTLVEQIFALHDRKFNSQWLKTWSTTWKVSPEELTNLRDRFGERVAFYFAFLQTYLVFLAFPCIAGTSAALLLPAYSKFFAVVNILWAVVFLEYWKRKEVDLAVAWGVRGCSKLNNIRAAFKFERIDTDPVTGEKVKYFPEWKRLLRQGLIVPFALAASGTLCGFIACVFAIEVFISEVYNGPFKSALVFLPTVLLSGINPILLGFFTTVAKRLTDYENHAIDEAYEAAFTRKIFVLNFITSYTPLFLTSFVYVPFAKVIVPHLDILGLTAQELTDEKQTHTHSFEINPNRLKKQVIYFTVTAQVVNFGLEIVLPYVKRRVFKKVEEFKDSAPSSPALAGSEAEKKFLERVRDESKLEVYDVTSDLREMVMQFGYLTLFSIIWPFTSVSFIVNNWLELRADAIKICVEMQRPVPLRADSIGPWLDSLQFLAWLGSATTSALIYLFADDANFGPGGSPKPLTIAGVMTAIVLSEHIFFAARMLVGIGFDAVESVGLLKERRERFLVRKRYLEESMGIEADEIDTDVITLGDSIKDVGGRGGFWRAGNVAETYGIGADIIRGKLEKKEQ</sequence>
<protein>
    <submittedName>
        <fullName evidence="8">DUF590-domain-containing protein</fullName>
    </submittedName>
</protein>
<dbReference type="InterPro" id="IPR007632">
    <property type="entry name" value="Anoctamin"/>
</dbReference>
<dbReference type="GO" id="GO:0016020">
    <property type="term" value="C:membrane"/>
    <property type="evidence" value="ECO:0007669"/>
    <property type="project" value="UniProtKB-SubCell"/>
</dbReference>
<feature type="domain" description="Anoctamin alpha-beta plait" evidence="7">
    <location>
        <begin position="13"/>
        <end position="140"/>
    </location>
</feature>
<evidence type="ECO:0000256" key="5">
    <source>
        <dbReference type="SAM" id="Phobius"/>
    </source>
</evidence>
<dbReference type="GO" id="GO:0032541">
    <property type="term" value="C:cortical endoplasmic reticulum"/>
    <property type="evidence" value="ECO:0007669"/>
    <property type="project" value="TreeGrafter"/>
</dbReference>
<dbReference type="GO" id="GO:0005254">
    <property type="term" value="F:chloride channel activity"/>
    <property type="evidence" value="ECO:0007669"/>
    <property type="project" value="TreeGrafter"/>
</dbReference>
<evidence type="ECO:0000256" key="4">
    <source>
        <dbReference type="ARBA" id="ARBA00023136"/>
    </source>
</evidence>
<keyword evidence="4 5" id="KW-0472">Membrane</keyword>
<evidence type="ECO:0000259" key="7">
    <source>
        <dbReference type="Pfam" id="PF20877"/>
    </source>
</evidence>
<dbReference type="Pfam" id="PF04547">
    <property type="entry name" value="Anoctamin"/>
    <property type="match status" value="1"/>
</dbReference>